<evidence type="ECO:0000313" key="3">
    <source>
        <dbReference type="Proteomes" id="UP000015347"/>
    </source>
</evidence>
<dbReference type="PANTHER" id="PTHR32182:SF22">
    <property type="entry name" value="ATP-DEPENDENT ENDONUCLEASE, OLD FAMILY-RELATED"/>
    <property type="match status" value="1"/>
</dbReference>
<dbReference type="HOGENOM" id="CLU_026279_0_0_5"/>
<accession>S9SGB5</accession>
<dbReference type="STRING" id="1123237.Salmuc_02723"/>
<protein>
    <recommendedName>
        <fullName evidence="4">Rad50/SbcC-type AAA domain-containing protein</fullName>
    </recommendedName>
</protein>
<gene>
    <name evidence="2" type="ORF">Salmuc_02723</name>
</gene>
<keyword evidence="3" id="KW-1185">Reference proteome</keyword>
<proteinExistence type="predicted"/>
<dbReference type="SUPFAM" id="SSF52540">
    <property type="entry name" value="P-loop containing nucleoside triphosphate hydrolases"/>
    <property type="match status" value="1"/>
</dbReference>
<dbReference type="AlphaFoldDB" id="S9SGB5"/>
<dbReference type="GO" id="GO:0006302">
    <property type="term" value="P:double-strand break repair"/>
    <property type="evidence" value="ECO:0007669"/>
    <property type="project" value="TreeGrafter"/>
</dbReference>
<dbReference type="Gene3D" id="3.40.50.300">
    <property type="entry name" value="P-loop containing nucleotide triphosphate hydrolases"/>
    <property type="match status" value="1"/>
</dbReference>
<dbReference type="InterPro" id="IPR027417">
    <property type="entry name" value="P-loop_NTPase"/>
</dbReference>
<dbReference type="GO" id="GO:0000731">
    <property type="term" value="P:DNA synthesis involved in DNA repair"/>
    <property type="evidence" value="ECO:0007669"/>
    <property type="project" value="TreeGrafter"/>
</dbReference>
<evidence type="ECO:0008006" key="4">
    <source>
        <dbReference type="Google" id="ProtNLM"/>
    </source>
</evidence>
<sequence>MIQVCSLKLRSITARTVYGVDLDFTSGLNIVQADNTSGKSTCLQAIIYVLGLERSLSANLSVPLPFAMRERIHETKDDPYEEVLQSYVEIEVCNHRDEKLRIRRSIVGDADPKLISTWSTEEAEDDGPVRETQRDFFVHDPGSATRESGFHHFLADFLGWELPDVPRFDGTECPLYVETLFPMFFVEQKRGWSTVQGPLPTHFRIQDINRRVLEFVLNLDAGKVRRERAELNKRIGFLESDWTDKRRVLSKGGVDLIRFIGVPKTPTAEFSHQAAISLEVFTDGEWLPLELASKELQDEIEKLNNIELVSTEEAEASTQQALEVAQLKYDELGAMFEVARTDFRAVLEENRALKKRLEVLDIDLKRHQDTKKLMALGSEVADAVAFESCPTCHQHLNQELLPPSSSGAMALDENIAFIKSQQLMYKSALAATEERLGELRLRGRSIEQDYKEAQSELRSLKRALVRPASSVSRATIEKSVRLQARVDQWQEMQERADGLVDDLVAIAKEWAILSSRLKELRTGDDFSSEDKNKISRLQSLIQGHLKTFDFHSFPPSEITLARDNFRPQVLVFDKDSGGEIEKDIGFEASASDGIRLKWSYYLSLLELDENYDTNHAGLVVFDEPGQQAADPVNLTSLFQESAKVRPDRHQILIATSEKEHAIKEGLGDRPYNLISFSGYILKPLS</sequence>
<organism evidence="2 3">
    <name type="scientific">Salipiger mucosus DSM 16094</name>
    <dbReference type="NCBI Taxonomy" id="1123237"/>
    <lineage>
        <taxon>Bacteria</taxon>
        <taxon>Pseudomonadati</taxon>
        <taxon>Pseudomonadota</taxon>
        <taxon>Alphaproteobacteria</taxon>
        <taxon>Rhodobacterales</taxon>
        <taxon>Roseobacteraceae</taxon>
        <taxon>Salipiger</taxon>
    </lineage>
</organism>
<dbReference type="PANTHER" id="PTHR32182">
    <property type="entry name" value="DNA REPLICATION AND REPAIR PROTEIN RECF"/>
    <property type="match status" value="1"/>
</dbReference>
<name>S9SGB5_9RHOB</name>
<dbReference type="Proteomes" id="UP000015347">
    <property type="component" value="Unassembled WGS sequence"/>
</dbReference>
<evidence type="ECO:0000256" key="1">
    <source>
        <dbReference type="SAM" id="Coils"/>
    </source>
</evidence>
<dbReference type="EMBL" id="APVH01000009">
    <property type="protein sequence ID" value="EPX85344.1"/>
    <property type="molecule type" value="Genomic_DNA"/>
</dbReference>
<evidence type="ECO:0000313" key="2">
    <source>
        <dbReference type="EMBL" id="EPX85344.1"/>
    </source>
</evidence>
<dbReference type="OrthoDB" id="9764467at2"/>
<keyword evidence="1" id="KW-0175">Coiled coil</keyword>
<feature type="coiled-coil region" evidence="1">
    <location>
        <begin position="436"/>
        <end position="463"/>
    </location>
</feature>
<reference evidence="3" key="1">
    <citation type="journal article" date="2014" name="Stand. Genomic Sci.">
        <title>Genome sequence of the exopolysaccharide-producing Salipiger mucosus type strain (DSM 16094(T)), a moderately halophilic member of the Roseobacter clade.</title>
        <authorList>
            <person name="Riedel T."/>
            <person name="Spring S."/>
            <person name="Fiebig A."/>
            <person name="Petersen J."/>
            <person name="Kyrpides N.C."/>
            <person name="Goker M."/>
            <person name="Klenk H.P."/>
        </authorList>
    </citation>
    <scope>NUCLEOTIDE SEQUENCE [LARGE SCALE GENOMIC DNA]</scope>
    <source>
        <strain evidence="3">DSM 16094</strain>
    </source>
</reference>
<dbReference type="eggNOG" id="COG0419">
    <property type="taxonomic scope" value="Bacteria"/>
</dbReference>
<comment type="caution">
    <text evidence="2">The sequence shown here is derived from an EMBL/GenBank/DDBJ whole genome shotgun (WGS) entry which is preliminary data.</text>
</comment>